<dbReference type="EMBL" id="LECT01000017">
    <property type="protein sequence ID" value="KLU05749.1"/>
    <property type="molecule type" value="Genomic_DNA"/>
</dbReference>
<dbReference type="STRING" id="595434.RISK_002381"/>
<dbReference type="Proteomes" id="UP000036367">
    <property type="component" value="Unassembled WGS sequence"/>
</dbReference>
<sequence>MVAGAGIYGSPISANAFQADHNGYTDHWSFWMIVVVMAGPNALFPAALLERFRPGDGAIALLVASIVVAEAGIQSSKAFWGFADDNAQIVIGCIALPILLFAATLMKLRRGKLAPKQQRIGWVGLCLLAALVTARYQVVRQHWTTVCPAATQTHLRPTSKIPM</sequence>
<comment type="caution">
    <text evidence="2">The sequence shown here is derived from an EMBL/GenBank/DDBJ whole genome shotgun (WGS) entry which is preliminary data.</text>
</comment>
<feature type="transmembrane region" description="Helical" evidence="1">
    <location>
        <begin position="89"/>
        <end position="108"/>
    </location>
</feature>
<evidence type="ECO:0000256" key="1">
    <source>
        <dbReference type="SAM" id="Phobius"/>
    </source>
</evidence>
<feature type="transmembrane region" description="Helical" evidence="1">
    <location>
        <begin position="120"/>
        <end position="138"/>
    </location>
</feature>
<name>A0A0J1EJR0_RHOIS</name>
<dbReference type="PATRIC" id="fig|595434.4.peg.2273"/>
<keyword evidence="1" id="KW-0472">Membrane</keyword>
<keyword evidence="1" id="KW-1133">Transmembrane helix</keyword>
<reference evidence="2" key="1">
    <citation type="submission" date="2015-05" db="EMBL/GenBank/DDBJ databases">
        <title>Permanent draft genome of Rhodopirellula islandicus K833.</title>
        <authorList>
            <person name="Kizina J."/>
            <person name="Richter M."/>
            <person name="Glockner F.O."/>
            <person name="Harder J."/>
        </authorList>
    </citation>
    <scope>NUCLEOTIDE SEQUENCE [LARGE SCALE GENOMIC DNA]</scope>
    <source>
        <strain evidence="2">K833</strain>
    </source>
</reference>
<proteinExistence type="predicted"/>
<evidence type="ECO:0000313" key="3">
    <source>
        <dbReference type="Proteomes" id="UP000036367"/>
    </source>
</evidence>
<evidence type="ECO:0000313" key="2">
    <source>
        <dbReference type="EMBL" id="KLU05749.1"/>
    </source>
</evidence>
<accession>A0A0J1EJR0</accession>
<organism evidence="2 3">
    <name type="scientific">Rhodopirellula islandica</name>
    <dbReference type="NCBI Taxonomy" id="595434"/>
    <lineage>
        <taxon>Bacteria</taxon>
        <taxon>Pseudomonadati</taxon>
        <taxon>Planctomycetota</taxon>
        <taxon>Planctomycetia</taxon>
        <taxon>Pirellulales</taxon>
        <taxon>Pirellulaceae</taxon>
        <taxon>Rhodopirellula</taxon>
    </lineage>
</organism>
<dbReference type="AlphaFoldDB" id="A0A0J1EJR0"/>
<feature type="transmembrane region" description="Helical" evidence="1">
    <location>
        <begin position="28"/>
        <end position="49"/>
    </location>
</feature>
<keyword evidence="1" id="KW-0812">Transmembrane</keyword>
<feature type="transmembrane region" description="Helical" evidence="1">
    <location>
        <begin position="61"/>
        <end position="83"/>
    </location>
</feature>
<protein>
    <recommendedName>
        <fullName evidence="4">Transmembrane protein</fullName>
    </recommendedName>
</protein>
<keyword evidence="3" id="KW-1185">Reference proteome</keyword>
<gene>
    <name evidence="2" type="ORF">RISK_002381</name>
</gene>
<evidence type="ECO:0008006" key="4">
    <source>
        <dbReference type="Google" id="ProtNLM"/>
    </source>
</evidence>